<proteinExistence type="predicted"/>
<dbReference type="EMBL" id="CACRSL010000003">
    <property type="protein sequence ID" value="VYT03550.1"/>
    <property type="molecule type" value="Genomic_DNA"/>
</dbReference>
<protein>
    <submittedName>
        <fullName evidence="1">Uncharacterized protein</fullName>
    </submittedName>
</protein>
<reference evidence="1" key="1">
    <citation type="submission" date="2019-11" db="EMBL/GenBank/DDBJ databases">
        <authorList>
            <person name="Feng L."/>
        </authorList>
    </citation>
    <scope>NUCLEOTIDE SEQUENCE</scope>
    <source>
        <strain evidence="1">AundefinedLFYP135</strain>
    </source>
</reference>
<name>A0A6N2TD41_9FIRM</name>
<dbReference type="AlphaFoldDB" id="A0A6N2TD41"/>
<evidence type="ECO:0000313" key="1">
    <source>
        <dbReference type="EMBL" id="VYT03550.1"/>
    </source>
</evidence>
<organism evidence="1">
    <name type="scientific">uncultured Anaerotruncus sp</name>
    <dbReference type="NCBI Taxonomy" id="905011"/>
    <lineage>
        <taxon>Bacteria</taxon>
        <taxon>Bacillati</taxon>
        <taxon>Bacillota</taxon>
        <taxon>Clostridia</taxon>
        <taxon>Eubacteriales</taxon>
        <taxon>Oscillospiraceae</taxon>
        <taxon>Anaerotruncus</taxon>
        <taxon>environmental samples</taxon>
    </lineage>
</organism>
<gene>
    <name evidence="1" type="ORF">AULFYP135_01381</name>
</gene>
<accession>A0A6N2TD41</accession>
<sequence>MHPLTGEELSALGFLLGVSLSSGGKSAEELNNLGNVLTVAADVILTIAGRRAQLEVQQQVQAANGGNSTNPCPKGAN</sequence>